<dbReference type="PANTHER" id="PTHR48228">
    <property type="entry name" value="SUCCINYL-COA--D-CITRAMALATE COA-TRANSFERASE"/>
    <property type="match status" value="1"/>
</dbReference>
<dbReference type="InterPro" id="IPR050509">
    <property type="entry name" value="CoA-transferase_III"/>
</dbReference>
<keyword evidence="2" id="KW-1185">Reference proteome</keyword>
<reference evidence="1 2" key="1">
    <citation type="submission" date="2019-02" db="EMBL/GenBank/DDBJ databases">
        <title>Closed genome of Sporomusa termitida DSM 4440.</title>
        <authorList>
            <person name="Poehlein A."/>
            <person name="Daniel R."/>
        </authorList>
    </citation>
    <scope>NUCLEOTIDE SEQUENCE [LARGE SCALE GENOMIC DNA]</scope>
    <source>
        <strain evidence="1 2">DSM 4440</strain>
    </source>
</reference>
<dbReference type="KEGG" id="sted:SPTER_32370"/>
<evidence type="ECO:0000313" key="2">
    <source>
        <dbReference type="Proteomes" id="UP000320776"/>
    </source>
</evidence>
<dbReference type="AlphaFoldDB" id="A0A517DWT7"/>
<organism evidence="1 2">
    <name type="scientific">Sporomusa termitida</name>
    <dbReference type="NCBI Taxonomy" id="2377"/>
    <lineage>
        <taxon>Bacteria</taxon>
        <taxon>Bacillati</taxon>
        <taxon>Bacillota</taxon>
        <taxon>Negativicutes</taxon>
        <taxon>Selenomonadales</taxon>
        <taxon>Sporomusaceae</taxon>
        <taxon>Sporomusa</taxon>
    </lineage>
</organism>
<sequence length="405" mass="45397">MSKELPLKGVKIVDLSTFAAAPGAARMLADWGADVVKVESLNGDAWRFYGTLGSTPATEEENPCWEIQNANKRSLAVDLKSTKGKAILYKLLTEADVFITNLRMKALRKLKLTYEELAGLYPRLVWAHISGYGVKGPDAERPGFDVAAYWARSGMMTDLCQPGDPPLTQAYAFGDNSTGSILCAGICAALYKQQRTGQGEKVSISLLGNAIWSAGLMVASTQERYGDEFPKSRLFPSSPLCAMYKCKDGEWLLLCIIEYERYYSAFCKVVGREDLIDDERYNTLRAVKNYSQEFVQLLDRIFATKNRDEWCEKLLAVDIVCDKILHFSEVAKDEQAWANDYLYHFAYRNGEQAILPNTPIQFKAERGFAGGAPLLGEHTREILFELGYTADEVEDFLKQEIVSIR</sequence>
<dbReference type="GO" id="GO:0043785">
    <property type="term" value="F:cinnamoyl-CoA:phenyllactate CoA-transferase activity"/>
    <property type="evidence" value="ECO:0007669"/>
    <property type="project" value="UniProtKB-EC"/>
</dbReference>
<dbReference type="SUPFAM" id="SSF89796">
    <property type="entry name" value="CoA-transferase family III (CaiB/BaiF)"/>
    <property type="match status" value="1"/>
</dbReference>
<accession>A0A517DWT7</accession>
<dbReference type="InterPro" id="IPR003673">
    <property type="entry name" value="CoA-Trfase_fam_III"/>
</dbReference>
<keyword evidence="1" id="KW-0808">Transferase</keyword>
<protein>
    <submittedName>
        <fullName evidence="1">Cinnamoyl-CoA:phenyllactate CoA-transferase</fullName>
        <ecNumber evidence="1">2.8.3.17</ecNumber>
    </submittedName>
</protein>
<name>A0A517DWT7_9FIRM</name>
<dbReference type="Gene3D" id="3.30.1540.10">
    <property type="entry name" value="formyl-coa transferase, domain 3"/>
    <property type="match status" value="1"/>
</dbReference>
<gene>
    <name evidence="1" type="primary">fldA_1</name>
    <name evidence="1" type="ORF">SPTER_32370</name>
</gene>
<dbReference type="Pfam" id="PF02515">
    <property type="entry name" value="CoA_transf_3"/>
    <property type="match status" value="1"/>
</dbReference>
<dbReference type="RefSeq" id="WP_170233300.1">
    <property type="nucleotide sequence ID" value="NZ_CP036259.1"/>
</dbReference>
<dbReference type="InterPro" id="IPR023606">
    <property type="entry name" value="CoA-Trfase_III_dom_1_sf"/>
</dbReference>
<dbReference type="Gene3D" id="3.40.50.10540">
    <property type="entry name" value="Crotonobetainyl-coa:carnitine coa-transferase, domain 1"/>
    <property type="match status" value="1"/>
</dbReference>
<dbReference type="Proteomes" id="UP000320776">
    <property type="component" value="Chromosome"/>
</dbReference>
<dbReference type="EMBL" id="CP036259">
    <property type="protein sequence ID" value="QDR81821.1"/>
    <property type="molecule type" value="Genomic_DNA"/>
</dbReference>
<evidence type="ECO:0000313" key="1">
    <source>
        <dbReference type="EMBL" id="QDR81821.1"/>
    </source>
</evidence>
<dbReference type="PANTHER" id="PTHR48228:SF2">
    <property type="entry name" value="E-CINNAMOYL-COA:R-PHENYLLACTATE COA TRANSFERASE LARGE SUBUNIT"/>
    <property type="match status" value="1"/>
</dbReference>
<proteinExistence type="predicted"/>
<dbReference type="InterPro" id="IPR044855">
    <property type="entry name" value="CoA-Trfase_III_dom3_sf"/>
</dbReference>
<dbReference type="EC" id="2.8.3.17" evidence="1"/>